<comment type="subcellular location">
    <subcellularLocation>
        <location evidence="3">Nucleus</location>
    </subcellularLocation>
</comment>
<dbReference type="InterPro" id="IPR003347">
    <property type="entry name" value="JmjC_dom"/>
</dbReference>
<organism evidence="5 6">
    <name type="scientific">Prunus yedoensis var. nudiflora</name>
    <dbReference type="NCBI Taxonomy" id="2094558"/>
    <lineage>
        <taxon>Eukaryota</taxon>
        <taxon>Viridiplantae</taxon>
        <taxon>Streptophyta</taxon>
        <taxon>Embryophyta</taxon>
        <taxon>Tracheophyta</taxon>
        <taxon>Spermatophyta</taxon>
        <taxon>Magnoliopsida</taxon>
        <taxon>eudicotyledons</taxon>
        <taxon>Gunneridae</taxon>
        <taxon>Pentapetalae</taxon>
        <taxon>rosids</taxon>
        <taxon>fabids</taxon>
        <taxon>Rosales</taxon>
        <taxon>Rosaceae</taxon>
        <taxon>Amygdaloideae</taxon>
        <taxon>Amygdaleae</taxon>
        <taxon>Prunus</taxon>
    </lineage>
</organism>
<dbReference type="AlphaFoldDB" id="A0A314XQ09"/>
<evidence type="ECO:0000313" key="5">
    <source>
        <dbReference type="EMBL" id="PQP96804.1"/>
    </source>
</evidence>
<dbReference type="PANTHER" id="PTHR13096">
    <property type="entry name" value="MINA53 MYC INDUCED NUCLEAR ANTIGEN"/>
    <property type="match status" value="1"/>
</dbReference>
<dbReference type="Proteomes" id="UP000250321">
    <property type="component" value="Unassembled WGS sequence"/>
</dbReference>
<dbReference type="EMBL" id="PJQY01002059">
    <property type="protein sequence ID" value="PQP96804.1"/>
    <property type="molecule type" value="Genomic_DNA"/>
</dbReference>
<keyword evidence="3" id="KW-0804">Transcription</keyword>
<keyword evidence="1 3" id="KW-0479">Metal-binding</keyword>
<evidence type="ECO:0000256" key="1">
    <source>
        <dbReference type="ARBA" id="ARBA00022723"/>
    </source>
</evidence>
<dbReference type="STRING" id="2094558.A0A314XQ09"/>
<dbReference type="GO" id="GO:0005730">
    <property type="term" value="C:nucleolus"/>
    <property type="evidence" value="ECO:0007669"/>
    <property type="project" value="TreeGrafter"/>
</dbReference>
<dbReference type="GO" id="GO:0005506">
    <property type="term" value="F:iron ion binding"/>
    <property type="evidence" value="ECO:0007669"/>
    <property type="project" value="UniProtKB-UniRule"/>
</dbReference>
<comment type="similarity">
    <text evidence="3">Belongs to the ROX family.</text>
</comment>
<keyword evidence="3" id="KW-0560">Oxidoreductase</keyword>
<dbReference type="Pfam" id="PF08007">
    <property type="entry name" value="JmjC_2"/>
    <property type="match status" value="1"/>
</dbReference>
<dbReference type="SUPFAM" id="SSF51197">
    <property type="entry name" value="Clavaminate synthase-like"/>
    <property type="match status" value="1"/>
</dbReference>
<dbReference type="PANTHER" id="PTHR13096:SF9">
    <property type="entry name" value="BIFUNCTIONAL LYSINE-SPECIFIC DEMETHYLASE AND HISTIDYL-HYDROXYLASE"/>
    <property type="match status" value="1"/>
</dbReference>
<protein>
    <recommendedName>
        <fullName evidence="3">Bifunctional lysine-specific demethylase and histidyl-hydroxylase</fullName>
        <ecNumber evidence="3">1.14.11.-</ecNumber>
    </recommendedName>
</protein>
<keyword evidence="3" id="KW-0539">Nucleus</keyword>
<keyword evidence="2 3" id="KW-0408">Iron</keyword>
<dbReference type="InterPro" id="IPR039994">
    <property type="entry name" value="NO66-like"/>
</dbReference>
<proteinExistence type="inferred from homology"/>
<gene>
    <name evidence="5" type="ORF">Pyn_19550</name>
</gene>
<dbReference type="GO" id="GO:0032453">
    <property type="term" value="F:histone H3K4 demethylase activity"/>
    <property type="evidence" value="ECO:0007669"/>
    <property type="project" value="TreeGrafter"/>
</dbReference>
<dbReference type="OrthoDB" id="425950at2759"/>
<reference evidence="5 6" key="1">
    <citation type="submission" date="2018-02" db="EMBL/GenBank/DDBJ databases">
        <title>Draft genome of wild Prunus yedoensis var. nudiflora.</title>
        <authorList>
            <person name="Baek S."/>
            <person name="Kim J.-H."/>
            <person name="Choi K."/>
            <person name="Kim G.-B."/>
            <person name="Cho A."/>
            <person name="Jang H."/>
            <person name="Shin C.-H."/>
            <person name="Yu H.-J."/>
            <person name="Mun J.-H."/>
        </authorList>
    </citation>
    <scope>NUCLEOTIDE SEQUENCE [LARGE SCALE GENOMIC DNA]</scope>
    <source>
        <strain evidence="6">cv. Jeju island</strain>
        <tissue evidence="5">Leaf</tissue>
    </source>
</reference>
<sequence length="183" mass="21047">MVSCLPISSDELNILTFLEEVKIKLGCPLVCQQDIRVLRTDSHLKREVHFFQESLNSCCIEDPHYFTIEEVLKCQEAYKEGYTIALRGMEFRFESLAAIADELAFLFGQPSVGANMYLTPPNSQGLARHYDDHCVFVCQLLGTRSNGDFFLNQMCSYLDCMILLIGYMVQKFRIQWLNANNFC</sequence>
<evidence type="ECO:0000259" key="4">
    <source>
        <dbReference type="Pfam" id="PF08007"/>
    </source>
</evidence>
<evidence type="ECO:0000256" key="2">
    <source>
        <dbReference type="ARBA" id="ARBA00023004"/>
    </source>
</evidence>
<evidence type="ECO:0000256" key="3">
    <source>
        <dbReference type="RuleBase" id="RU366061"/>
    </source>
</evidence>
<keyword evidence="3" id="KW-0805">Transcription regulation</keyword>
<comment type="function">
    <text evidence="3">Oxygenase that can act as both a histone lysine demethylase and a ribosomal histidine hydroxylase.</text>
</comment>
<dbReference type="EC" id="1.14.11.-" evidence="3"/>
<dbReference type="GO" id="GO:0051864">
    <property type="term" value="F:histone H3K36 demethylase activity"/>
    <property type="evidence" value="ECO:0007669"/>
    <property type="project" value="TreeGrafter"/>
</dbReference>
<dbReference type="Gene3D" id="2.60.120.650">
    <property type="entry name" value="Cupin"/>
    <property type="match status" value="1"/>
</dbReference>
<keyword evidence="6" id="KW-1185">Reference proteome</keyword>
<comment type="caution">
    <text evidence="5">The sequence shown here is derived from an EMBL/GenBank/DDBJ whole genome shotgun (WGS) entry which is preliminary data.</text>
</comment>
<comment type="cofactor">
    <cofactor evidence="3">
        <name>Fe(2+)</name>
        <dbReference type="ChEBI" id="CHEBI:29033"/>
    </cofactor>
    <text evidence="3">Binds 1 Fe(2+) ion per subunit.</text>
</comment>
<feature type="domain" description="JmjC" evidence="4">
    <location>
        <begin position="90"/>
        <end position="144"/>
    </location>
</feature>
<name>A0A314XQ09_PRUYE</name>
<accession>A0A314XQ09</accession>
<evidence type="ECO:0000313" key="6">
    <source>
        <dbReference type="Proteomes" id="UP000250321"/>
    </source>
</evidence>
<keyword evidence="3" id="KW-0223">Dioxygenase</keyword>